<dbReference type="AlphaFoldDB" id="A0AAN9LVM7"/>
<sequence length="70" mass="7719">MQSIGSPPLFPLLRGNKTPSTLQSQRKASSKAKSTHIHFSATKPNWTLLLVDFTLPILEVPLLVLHTGKE</sequence>
<accession>A0AAN9LVM7</accession>
<name>A0AAN9LVM7_CANGL</name>
<reference evidence="2 3" key="1">
    <citation type="submission" date="2024-01" db="EMBL/GenBank/DDBJ databases">
        <title>The genomes of 5 underutilized Papilionoideae crops provide insights into root nodulation and disease resistanc.</title>
        <authorList>
            <person name="Jiang F."/>
        </authorList>
    </citation>
    <scope>NUCLEOTIDE SEQUENCE [LARGE SCALE GENOMIC DNA]</scope>
    <source>
        <strain evidence="2">LVBAO_FW01</strain>
        <tissue evidence="2">Leaves</tissue>
    </source>
</reference>
<protein>
    <submittedName>
        <fullName evidence="2">Uncharacterized protein</fullName>
    </submittedName>
</protein>
<evidence type="ECO:0000313" key="3">
    <source>
        <dbReference type="Proteomes" id="UP001367508"/>
    </source>
</evidence>
<evidence type="ECO:0000313" key="2">
    <source>
        <dbReference type="EMBL" id="KAK7340903.1"/>
    </source>
</evidence>
<organism evidence="2 3">
    <name type="scientific">Canavalia gladiata</name>
    <name type="common">Sword bean</name>
    <name type="synonym">Dolichos gladiatus</name>
    <dbReference type="NCBI Taxonomy" id="3824"/>
    <lineage>
        <taxon>Eukaryota</taxon>
        <taxon>Viridiplantae</taxon>
        <taxon>Streptophyta</taxon>
        <taxon>Embryophyta</taxon>
        <taxon>Tracheophyta</taxon>
        <taxon>Spermatophyta</taxon>
        <taxon>Magnoliopsida</taxon>
        <taxon>eudicotyledons</taxon>
        <taxon>Gunneridae</taxon>
        <taxon>Pentapetalae</taxon>
        <taxon>rosids</taxon>
        <taxon>fabids</taxon>
        <taxon>Fabales</taxon>
        <taxon>Fabaceae</taxon>
        <taxon>Papilionoideae</taxon>
        <taxon>50 kb inversion clade</taxon>
        <taxon>NPAAA clade</taxon>
        <taxon>indigoferoid/millettioid clade</taxon>
        <taxon>Phaseoleae</taxon>
        <taxon>Canavalia</taxon>
    </lineage>
</organism>
<dbReference type="EMBL" id="JAYMYQ010000004">
    <property type="protein sequence ID" value="KAK7340903.1"/>
    <property type="molecule type" value="Genomic_DNA"/>
</dbReference>
<keyword evidence="3" id="KW-1185">Reference proteome</keyword>
<evidence type="ECO:0000256" key="1">
    <source>
        <dbReference type="SAM" id="MobiDB-lite"/>
    </source>
</evidence>
<feature type="region of interest" description="Disordered" evidence="1">
    <location>
        <begin position="1"/>
        <end position="36"/>
    </location>
</feature>
<feature type="compositionally biased region" description="Polar residues" evidence="1">
    <location>
        <begin position="17"/>
        <end position="26"/>
    </location>
</feature>
<dbReference type="Proteomes" id="UP001367508">
    <property type="component" value="Unassembled WGS sequence"/>
</dbReference>
<gene>
    <name evidence="2" type="ORF">VNO77_21620</name>
</gene>
<comment type="caution">
    <text evidence="2">The sequence shown here is derived from an EMBL/GenBank/DDBJ whole genome shotgun (WGS) entry which is preliminary data.</text>
</comment>
<proteinExistence type="predicted"/>